<dbReference type="EMBL" id="JANPWB010000005">
    <property type="protein sequence ID" value="KAJ1187198.1"/>
    <property type="molecule type" value="Genomic_DNA"/>
</dbReference>
<keyword evidence="3" id="KW-1185">Reference proteome</keyword>
<sequence>MPRSPPVQRRCPRPLYLMDTAQQLGRPPRPLPSAGPLPVLRAVSPTPPTQGRECTGGSRPCLCSSSGSDCCTEAAGSVVACGWSSPRSA</sequence>
<evidence type="ECO:0000313" key="3">
    <source>
        <dbReference type="Proteomes" id="UP001066276"/>
    </source>
</evidence>
<feature type="region of interest" description="Disordered" evidence="1">
    <location>
        <begin position="20"/>
        <end position="57"/>
    </location>
</feature>
<dbReference type="AlphaFoldDB" id="A0AAV7UED5"/>
<name>A0AAV7UED5_PLEWA</name>
<accession>A0AAV7UED5</accession>
<proteinExistence type="predicted"/>
<gene>
    <name evidence="2" type="ORF">NDU88_003977</name>
</gene>
<comment type="caution">
    <text evidence="2">The sequence shown here is derived from an EMBL/GenBank/DDBJ whole genome shotgun (WGS) entry which is preliminary data.</text>
</comment>
<protein>
    <submittedName>
        <fullName evidence="2">Uncharacterized protein</fullName>
    </submittedName>
</protein>
<organism evidence="2 3">
    <name type="scientific">Pleurodeles waltl</name>
    <name type="common">Iberian ribbed newt</name>
    <dbReference type="NCBI Taxonomy" id="8319"/>
    <lineage>
        <taxon>Eukaryota</taxon>
        <taxon>Metazoa</taxon>
        <taxon>Chordata</taxon>
        <taxon>Craniata</taxon>
        <taxon>Vertebrata</taxon>
        <taxon>Euteleostomi</taxon>
        <taxon>Amphibia</taxon>
        <taxon>Batrachia</taxon>
        <taxon>Caudata</taxon>
        <taxon>Salamandroidea</taxon>
        <taxon>Salamandridae</taxon>
        <taxon>Pleurodelinae</taxon>
        <taxon>Pleurodeles</taxon>
    </lineage>
</organism>
<evidence type="ECO:0000256" key="1">
    <source>
        <dbReference type="SAM" id="MobiDB-lite"/>
    </source>
</evidence>
<reference evidence="2" key="1">
    <citation type="journal article" date="2022" name="bioRxiv">
        <title>Sequencing and chromosome-scale assembly of the giantPleurodeles waltlgenome.</title>
        <authorList>
            <person name="Brown T."/>
            <person name="Elewa A."/>
            <person name="Iarovenko S."/>
            <person name="Subramanian E."/>
            <person name="Araus A.J."/>
            <person name="Petzold A."/>
            <person name="Susuki M."/>
            <person name="Suzuki K.-i.T."/>
            <person name="Hayashi T."/>
            <person name="Toyoda A."/>
            <person name="Oliveira C."/>
            <person name="Osipova E."/>
            <person name="Leigh N.D."/>
            <person name="Simon A."/>
            <person name="Yun M.H."/>
        </authorList>
    </citation>
    <scope>NUCLEOTIDE SEQUENCE</scope>
    <source>
        <strain evidence="2">20211129_DDA</strain>
        <tissue evidence="2">Liver</tissue>
    </source>
</reference>
<evidence type="ECO:0000313" key="2">
    <source>
        <dbReference type="EMBL" id="KAJ1187198.1"/>
    </source>
</evidence>
<dbReference type="Proteomes" id="UP001066276">
    <property type="component" value="Chromosome 3_1"/>
</dbReference>